<name>A0ACC1NTQ1_9HYPO</name>
<comment type="caution">
    <text evidence="1">The sequence shown here is derived from an EMBL/GenBank/DDBJ whole genome shotgun (WGS) entry which is preliminary data.</text>
</comment>
<gene>
    <name evidence="1" type="ORF">NQ176_g1811</name>
</gene>
<dbReference type="EMBL" id="JANJQO010000111">
    <property type="protein sequence ID" value="KAJ2981789.1"/>
    <property type="molecule type" value="Genomic_DNA"/>
</dbReference>
<keyword evidence="2" id="KW-1185">Reference proteome</keyword>
<reference evidence="1" key="1">
    <citation type="submission" date="2022-08" db="EMBL/GenBank/DDBJ databases">
        <title>Genome Sequence of Lecanicillium fungicola.</title>
        <authorList>
            <person name="Buettner E."/>
        </authorList>
    </citation>
    <scope>NUCLEOTIDE SEQUENCE</scope>
    <source>
        <strain evidence="1">Babe33</strain>
    </source>
</reference>
<evidence type="ECO:0000313" key="2">
    <source>
        <dbReference type="Proteomes" id="UP001143910"/>
    </source>
</evidence>
<dbReference type="Proteomes" id="UP001143910">
    <property type="component" value="Unassembled WGS sequence"/>
</dbReference>
<accession>A0ACC1NTQ1</accession>
<organism evidence="1 2">
    <name type="scientific">Zarea fungicola</name>
    <dbReference type="NCBI Taxonomy" id="93591"/>
    <lineage>
        <taxon>Eukaryota</taxon>
        <taxon>Fungi</taxon>
        <taxon>Dikarya</taxon>
        <taxon>Ascomycota</taxon>
        <taxon>Pezizomycotina</taxon>
        <taxon>Sordariomycetes</taxon>
        <taxon>Hypocreomycetidae</taxon>
        <taxon>Hypocreales</taxon>
        <taxon>Cordycipitaceae</taxon>
        <taxon>Zarea</taxon>
    </lineage>
</organism>
<proteinExistence type="predicted"/>
<sequence>MSPPAVDAYQIGWICALPVEVAAAKQMLDENFGILDEQASTDSNSYTLGRVGRHYVVIAGMPSGQYGTTSATTVAVNMMRTFSKSLRIGLMVGIGGGIPSIDHDIRLGDIVVSHPVGTCGGVVQYDMGKIGDDGQLQRTGSLNSPPRSLLTAVASVRAVSYSDDPIYPEYLDRAVQRNTRTRQSFGRPSTTTDRLFKTKHEHPAAAIAERLYKETGALCFEMEAAGLMMDFPCIVIRGICDYADSHKNKQWQGYAALAAASYTKELLSYIPVGHVSQEVLIKELCIEIVNEAKVLSTHMERISHRQEDHHRERMALAWTTEQQQCHRAFKTSTYEQYKNINPSRAVDTCRWILDNPQYQNWHESSHNDLLWISADPGCGKSVLAKSLIDIDLKSESVCICYFFFKDNEEQNNLATALCAVLHQLFEKQPGLLGHALPAWEQNGTKLQHEVESLWRILEAAISDSAFYSTICIMDALDECQRHGQIQLIEMLQNFYSRSRLVQRHSWLKFLITSRPYSEIQEDFREATKSFPHIHVCGEKMNEQIHTEINSVVKSRVADLAESEGLSETTRQRLEDQLLRMEHRTYLWLQLAIDDIRAMFRNSLTPDEELVQLIPKSVTSAYEKILNRVPPSNVSNVKLILQIVVGARRPLTIEELAMAFGIAKSAKSEVKAQTAREFLLNRAIGYTSEYGQQYSPGAHHRFTTDQLLFEIPSIYWKWYYMTEEEANLLLFHICFAYLNTDRFHNARLVISRDPETGRLLETSTSDLSSHIQHHPLLEYAFYEWENHAIASYPNVLGVFAAFASEFANAPTLRDAWLLRTVKAGQDKVVELLLSNGAEITTRDRDGRTLLWWATVKGHTMVVRLLLENGATIQLLDECD</sequence>
<evidence type="ECO:0000313" key="1">
    <source>
        <dbReference type="EMBL" id="KAJ2981789.1"/>
    </source>
</evidence>
<protein>
    <submittedName>
        <fullName evidence="1">Uncharacterized protein</fullName>
    </submittedName>
</protein>